<name>A0A0D2P3M6_HYPSF</name>
<evidence type="ECO:0000313" key="3">
    <source>
        <dbReference type="EMBL" id="KJA25499.1"/>
    </source>
</evidence>
<evidence type="ECO:0000313" key="4">
    <source>
        <dbReference type="Proteomes" id="UP000054270"/>
    </source>
</evidence>
<sequence length="103" mass="10821">MHHRAVLFVLAFVLCLQFSAASPVLLSSSAEARLAPRSTLAATGVQLTSAPAEAPASTAQAVATSIFLGIFGQSTKETVTAAPVGHATTPRRRFARIARRRHP</sequence>
<dbReference type="AlphaFoldDB" id="A0A0D2P3M6"/>
<feature type="chain" id="PRO_5002249090" description="Transmembrane protein" evidence="2">
    <location>
        <begin position="22"/>
        <end position="103"/>
    </location>
</feature>
<keyword evidence="4" id="KW-1185">Reference proteome</keyword>
<protein>
    <recommendedName>
        <fullName evidence="5">Transmembrane protein</fullName>
    </recommendedName>
</protein>
<proteinExistence type="predicted"/>
<evidence type="ECO:0000256" key="2">
    <source>
        <dbReference type="SAM" id="SignalP"/>
    </source>
</evidence>
<feature type="signal peptide" evidence="2">
    <location>
        <begin position="1"/>
        <end position="21"/>
    </location>
</feature>
<keyword evidence="2" id="KW-0732">Signal</keyword>
<gene>
    <name evidence="3" type="ORF">HYPSUDRAFT_199654</name>
</gene>
<dbReference type="EMBL" id="KN817531">
    <property type="protein sequence ID" value="KJA25499.1"/>
    <property type="molecule type" value="Genomic_DNA"/>
</dbReference>
<evidence type="ECO:0008006" key="5">
    <source>
        <dbReference type="Google" id="ProtNLM"/>
    </source>
</evidence>
<organism evidence="3 4">
    <name type="scientific">Hypholoma sublateritium (strain FD-334 SS-4)</name>
    <dbReference type="NCBI Taxonomy" id="945553"/>
    <lineage>
        <taxon>Eukaryota</taxon>
        <taxon>Fungi</taxon>
        <taxon>Dikarya</taxon>
        <taxon>Basidiomycota</taxon>
        <taxon>Agaricomycotina</taxon>
        <taxon>Agaricomycetes</taxon>
        <taxon>Agaricomycetidae</taxon>
        <taxon>Agaricales</taxon>
        <taxon>Agaricineae</taxon>
        <taxon>Strophariaceae</taxon>
        <taxon>Hypholoma</taxon>
    </lineage>
</organism>
<accession>A0A0D2P3M6</accession>
<evidence type="ECO:0000256" key="1">
    <source>
        <dbReference type="SAM" id="MobiDB-lite"/>
    </source>
</evidence>
<feature type="compositionally biased region" description="Basic residues" evidence="1">
    <location>
        <begin position="89"/>
        <end position="103"/>
    </location>
</feature>
<feature type="region of interest" description="Disordered" evidence="1">
    <location>
        <begin position="81"/>
        <end position="103"/>
    </location>
</feature>
<reference evidence="4" key="1">
    <citation type="submission" date="2014-04" db="EMBL/GenBank/DDBJ databases">
        <title>Evolutionary Origins and Diversification of the Mycorrhizal Mutualists.</title>
        <authorList>
            <consortium name="DOE Joint Genome Institute"/>
            <consortium name="Mycorrhizal Genomics Consortium"/>
            <person name="Kohler A."/>
            <person name="Kuo A."/>
            <person name="Nagy L.G."/>
            <person name="Floudas D."/>
            <person name="Copeland A."/>
            <person name="Barry K.W."/>
            <person name="Cichocki N."/>
            <person name="Veneault-Fourrey C."/>
            <person name="LaButti K."/>
            <person name="Lindquist E.A."/>
            <person name="Lipzen A."/>
            <person name="Lundell T."/>
            <person name="Morin E."/>
            <person name="Murat C."/>
            <person name="Riley R."/>
            <person name="Ohm R."/>
            <person name="Sun H."/>
            <person name="Tunlid A."/>
            <person name="Henrissat B."/>
            <person name="Grigoriev I.V."/>
            <person name="Hibbett D.S."/>
            <person name="Martin F."/>
        </authorList>
    </citation>
    <scope>NUCLEOTIDE SEQUENCE [LARGE SCALE GENOMIC DNA]</scope>
    <source>
        <strain evidence="4">FD-334 SS-4</strain>
    </source>
</reference>
<dbReference type="Proteomes" id="UP000054270">
    <property type="component" value="Unassembled WGS sequence"/>
</dbReference>